<dbReference type="EMBL" id="UGXD01000002">
    <property type="protein sequence ID" value="SUG31285.1"/>
    <property type="molecule type" value="Genomic_DNA"/>
</dbReference>
<reference evidence="2 3" key="1">
    <citation type="submission" date="2018-06" db="EMBL/GenBank/DDBJ databases">
        <authorList>
            <consortium name="Pathogen Informatics"/>
            <person name="Doyle S."/>
        </authorList>
    </citation>
    <scope>NUCLEOTIDE SEQUENCE [LARGE SCALE GENOMIC DNA]</scope>
    <source>
        <strain evidence="2 3">NCTC7304</strain>
    </source>
</reference>
<dbReference type="GO" id="GO:0016757">
    <property type="term" value="F:glycosyltransferase activity"/>
    <property type="evidence" value="ECO:0007669"/>
    <property type="project" value="UniProtKB-KW"/>
</dbReference>
<accession>A0A379SQP4</accession>
<keyword evidence="1" id="KW-1133">Transmembrane helix</keyword>
<keyword evidence="1" id="KW-0812">Transmembrane</keyword>
<feature type="transmembrane region" description="Helical" evidence="1">
    <location>
        <begin position="20"/>
        <end position="44"/>
    </location>
</feature>
<keyword evidence="2" id="KW-0328">Glycosyltransferase</keyword>
<dbReference type="AlphaFoldDB" id="A0A379SQP4"/>
<gene>
    <name evidence="2" type="primary">mtgA_1</name>
    <name evidence="2" type="ORF">NCTC7304_00655</name>
</gene>
<evidence type="ECO:0000256" key="1">
    <source>
        <dbReference type="SAM" id="Phobius"/>
    </source>
</evidence>
<dbReference type="Proteomes" id="UP000254762">
    <property type="component" value="Unassembled WGS sequence"/>
</dbReference>
<sequence length="77" mass="8781">MSKRRLAPLTFLRRLLFRTLVALVVFWGGGIALFSVVPVPFSAVMAERQISAWLSGEFVMWRILTGSAWRISRRGWG</sequence>
<evidence type="ECO:0000313" key="2">
    <source>
        <dbReference type="EMBL" id="SUG31285.1"/>
    </source>
</evidence>
<protein>
    <submittedName>
        <fullName evidence="2">Monofunctional biosynthetic peptidoglycan transglycosylase</fullName>
        <ecNumber evidence="2">2.4.2.-</ecNumber>
    </submittedName>
</protein>
<name>A0A379SQP4_SALER</name>
<evidence type="ECO:0000313" key="3">
    <source>
        <dbReference type="Proteomes" id="UP000254762"/>
    </source>
</evidence>
<dbReference type="EC" id="2.4.2.-" evidence="2"/>
<keyword evidence="1" id="KW-0472">Membrane</keyword>
<keyword evidence="2" id="KW-0808">Transferase</keyword>
<organism evidence="2 3">
    <name type="scientific">Salmonella enterica subsp. arizonae</name>
    <dbReference type="NCBI Taxonomy" id="59203"/>
    <lineage>
        <taxon>Bacteria</taxon>
        <taxon>Pseudomonadati</taxon>
        <taxon>Pseudomonadota</taxon>
        <taxon>Gammaproteobacteria</taxon>
        <taxon>Enterobacterales</taxon>
        <taxon>Enterobacteriaceae</taxon>
        <taxon>Salmonella</taxon>
    </lineage>
</organism>
<proteinExistence type="predicted"/>